<feature type="transmembrane region" description="Helical" evidence="1">
    <location>
        <begin position="142"/>
        <end position="164"/>
    </location>
</feature>
<feature type="domain" description="DUF418" evidence="2">
    <location>
        <begin position="233"/>
        <end position="387"/>
    </location>
</feature>
<feature type="transmembrane region" description="Helical" evidence="1">
    <location>
        <begin position="69"/>
        <end position="85"/>
    </location>
</feature>
<evidence type="ECO:0000256" key="1">
    <source>
        <dbReference type="SAM" id="Phobius"/>
    </source>
</evidence>
<keyword evidence="1" id="KW-1133">Transmembrane helix</keyword>
<reference evidence="4" key="1">
    <citation type="journal article" date="2019" name="Int. J. Syst. Evol. Microbiol.">
        <title>The Global Catalogue of Microorganisms (GCM) 10K type strain sequencing project: providing services to taxonomists for standard genome sequencing and annotation.</title>
        <authorList>
            <consortium name="The Broad Institute Genomics Platform"/>
            <consortium name="The Broad Institute Genome Sequencing Center for Infectious Disease"/>
            <person name="Wu L."/>
            <person name="Ma J."/>
        </authorList>
    </citation>
    <scope>NUCLEOTIDE SEQUENCE [LARGE SCALE GENOMIC DNA]</scope>
    <source>
        <strain evidence="4">JCM 13476</strain>
    </source>
</reference>
<feature type="transmembrane region" description="Helical" evidence="1">
    <location>
        <begin position="287"/>
        <end position="310"/>
    </location>
</feature>
<feature type="transmembrane region" description="Helical" evidence="1">
    <location>
        <begin position="246"/>
        <end position="267"/>
    </location>
</feature>
<dbReference type="PANTHER" id="PTHR30590:SF2">
    <property type="entry name" value="INNER MEMBRANE PROTEIN"/>
    <property type="match status" value="1"/>
</dbReference>
<dbReference type="RefSeq" id="WP_167175254.1">
    <property type="nucleotide sequence ID" value="NZ_BAAAEJ010000003.1"/>
</dbReference>
<dbReference type="Proteomes" id="UP001500791">
    <property type="component" value="Unassembled WGS sequence"/>
</dbReference>
<protein>
    <submittedName>
        <fullName evidence="3">DUF418 domain-containing protein</fullName>
    </submittedName>
</protein>
<dbReference type="EMBL" id="BAAAEJ010000003">
    <property type="protein sequence ID" value="GAA0382225.1"/>
    <property type="molecule type" value="Genomic_DNA"/>
</dbReference>
<proteinExistence type="predicted"/>
<feature type="transmembrane region" description="Helical" evidence="1">
    <location>
        <begin position="205"/>
        <end position="234"/>
    </location>
</feature>
<keyword evidence="1" id="KW-0472">Membrane</keyword>
<sequence>MGTVNRISNLDAVRGVAVLGILVVNALAYSWPMDAMLAMQKLPMAVDGVLQGNDRIGAWAIEALFADKFRTLFCLLFGVSIYLVGGERNDRERGKKLLRRLGWLAVFGLIHGLAFWFGDILMLYAWTGLFVMLMRGLSGKMLLIVGGSITAALIFLQASLGLLMPVMPPEIAAAFEGHAEVTTAGILADVVKVQSGYGAAMLANLVSWAIVQGMSLTIMAPAVFALMVLGMGLFKVGFFHGQLSNKIYAAIIAVGLSALALKGWAAWVEGGVAPELLPSRGMNMVGSSLAVPISLAYAAIIIKLPALFAWARPVGQMAFTTYLTQTLIMTTLFYMPWGPKLYGQMGPAALWGVIASVWVVQILFAHLWLKAYRWGPFEWVWRSLTEGRKLSLSRAAA</sequence>
<organism evidence="3 4">
    <name type="scientific">Brevundimonas terrae</name>
    <dbReference type="NCBI Taxonomy" id="363631"/>
    <lineage>
        <taxon>Bacteria</taxon>
        <taxon>Pseudomonadati</taxon>
        <taxon>Pseudomonadota</taxon>
        <taxon>Alphaproteobacteria</taxon>
        <taxon>Caulobacterales</taxon>
        <taxon>Caulobacteraceae</taxon>
        <taxon>Brevundimonas</taxon>
    </lineage>
</organism>
<gene>
    <name evidence="3" type="ORF">GCM10009093_06490</name>
</gene>
<dbReference type="Pfam" id="PF04235">
    <property type="entry name" value="DUF418"/>
    <property type="match status" value="1"/>
</dbReference>
<feature type="transmembrane region" description="Helical" evidence="1">
    <location>
        <begin position="317"/>
        <end position="337"/>
    </location>
</feature>
<feature type="transmembrane region" description="Helical" evidence="1">
    <location>
        <begin position="349"/>
        <end position="369"/>
    </location>
</feature>
<evidence type="ECO:0000313" key="3">
    <source>
        <dbReference type="EMBL" id="GAA0382225.1"/>
    </source>
</evidence>
<dbReference type="InterPro" id="IPR007349">
    <property type="entry name" value="DUF418"/>
</dbReference>
<dbReference type="PANTHER" id="PTHR30590">
    <property type="entry name" value="INNER MEMBRANE PROTEIN"/>
    <property type="match status" value="1"/>
</dbReference>
<accession>A0ABP3HW44</accession>
<evidence type="ECO:0000259" key="2">
    <source>
        <dbReference type="Pfam" id="PF04235"/>
    </source>
</evidence>
<keyword evidence="1" id="KW-0812">Transmembrane</keyword>
<name>A0ABP3HW44_9CAUL</name>
<keyword evidence="4" id="KW-1185">Reference proteome</keyword>
<evidence type="ECO:0000313" key="4">
    <source>
        <dbReference type="Proteomes" id="UP001500791"/>
    </source>
</evidence>
<feature type="transmembrane region" description="Helical" evidence="1">
    <location>
        <begin position="12"/>
        <end position="31"/>
    </location>
</feature>
<dbReference type="InterPro" id="IPR052529">
    <property type="entry name" value="Bact_Transport_Assoc"/>
</dbReference>
<comment type="caution">
    <text evidence="3">The sequence shown here is derived from an EMBL/GenBank/DDBJ whole genome shotgun (WGS) entry which is preliminary data.</text>
</comment>